<protein>
    <submittedName>
        <fullName evidence="2">Uncharacterized protein</fullName>
    </submittedName>
</protein>
<gene>
    <name evidence="2" type="ORF">CLOSTASPAR_04837</name>
</gene>
<evidence type="ECO:0000256" key="1">
    <source>
        <dbReference type="SAM" id="MobiDB-lite"/>
    </source>
</evidence>
<feature type="region of interest" description="Disordered" evidence="1">
    <location>
        <begin position="1"/>
        <end position="35"/>
    </location>
</feature>
<dbReference type="HOGENOM" id="CLU_2768402_0_0_9"/>
<evidence type="ECO:0000313" key="2">
    <source>
        <dbReference type="EMBL" id="EEG53126.1"/>
    </source>
</evidence>
<comment type="caution">
    <text evidence="2">The sequence shown here is derived from an EMBL/GenBank/DDBJ whole genome shotgun (WGS) entry which is preliminary data.</text>
</comment>
<name>C0D6E0_9FIRM</name>
<reference evidence="2 3" key="1">
    <citation type="submission" date="2009-01" db="EMBL/GenBank/DDBJ databases">
        <authorList>
            <person name="Fulton L."/>
            <person name="Clifton S."/>
            <person name="Fulton B."/>
            <person name="Xu J."/>
            <person name="Minx P."/>
            <person name="Pepin K.H."/>
            <person name="Johnson M."/>
            <person name="Bhonagiri V."/>
            <person name="Nash W.E."/>
            <person name="Mardis E.R."/>
            <person name="Wilson R.K."/>
        </authorList>
    </citation>
    <scope>NUCLEOTIDE SEQUENCE [LARGE SCALE GENOMIC DNA]</scope>
    <source>
        <strain evidence="2 3">DSM 15981</strain>
    </source>
</reference>
<keyword evidence="3" id="KW-1185">Reference proteome</keyword>
<reference evidence="2 3" key="2">
    <citation type="submission" date="2009-02" db="EMBL/GenBank/DDBJ databases">
        <title>Draft genome sequence of Clostridium asparagiforme (DSM 15981).</title>
        <authorList>
            <person name="Sudarsanam P."/>
            <person name="Ley R."/>
            <person name="Guruge J."/>
            <person name="Turnbaugh P.J."/>
            <person name="Mahowald M."/>
            <person name="Liep D."/>
            <person name="Gordon J."/>
        </authorList>
    </citation>
    <scope>NUCLEOTIDE SEQUENCE [LARGE SCALE GENOMIC DNA]</scope>
    <source>
        <strain evidence="2 3">DSM 15981</strain>
    </source>
</reference>
<evidence type="ECO:0000313" key="3">
    <source>
        <dbReference type="Proteomes" id="UP000004756"/>
    </source>
</evidence>
<organism evidence="2 3">
    <name type="scientific">[Clostridium] asparagiforme DSM 15981</name>
    <dbReference type="NCBI Taxonomy" id="518636"/>
    <lineage>
        <taxon>Bacteria</taxon>
        <taxon>Bacillati</taxon>
        <taxon>Bacillota</taxon>
        <taxon>Clostridia</taxon>
        <taxon>Lachnospirales</taxon>
        <taxon>Lachnospiraceae</taxon>
        <taxon>Enterocloster</taxon>
    </lineage>
</organism>
<proteinExistence type="predicted"/>
<accession>C0D6E0</accession>
<dbReference type="Proteomes" id="UP000004756">
    <property type="component" value="Unassembled WGS sequence"/>
</dbReference>
<dbReference type="AlphaFoldDB" id="C0D6E0"/>
<sequence>MDSRGAAAESRAGQWKTGLRCVKSQSRGGKTGKKTRGMWIAAELGGDFPFRRGRWKRFRRVEMEKWTWN</sequence>
<dbReference type="EMBL" id="ACCJ01000399">
    <property type="protein sequence ID" value="EEG53126.1"/>
    <property type="molecule type" value="Genomic_DNA"/>
</dbReference>